<feature type="compositionally biased region" description="Basic and acidic residues" evidence="5">
    <location>
        <begin position="9"/>
        <end position="27"/>
    </location>
</feature>
<feature type="domain" description="Core-binding (CB)" evidence="7">
    <location>
        <begin position="97"/>
        <end position="181"/>
    </location>
</feature>
<dbReference type="Gene3D" id="1.10.150.130">
    <property type="match status" value="1"/>
</dbReference>
<protein>
    <submittedName>
        <fullName evidence="8">Site-specific integrase</fullName>
    </submittedName>
</protein>
<dbReference type="SUPFAM" id="SSF56349">
    <property type="entry name" value="DNA breaking-rejoining enzymes"/>
    <property type="match status" value="1"/>
</dbReference>
<dbReference type="Gene3D" id="1.10.443.10">
    <property type="entry name" value="Intergrase catalytic core"/>
    <property type="match status" value="1"/>
</dbReference>
<dbReference type="InterPro" id="IPR011010">
    <property type="entry name" value="DNA_brk_join_enz"/>
</dbReference>
<feature type="domain" description="Tyr recombinase" evidence="6">
    <location>
        <begin position="202"/>
        <end position="397"/>
    </location>
</feature>
<dbReference type="InterPro" id="IPR050090">
    <property type="entry name" value="Tyrosine_recombinase_XerCD"/>
</dbReference>
<evidence type="ECO:0000256" key="2">
    <source>
        <dbReference type="ARBA" id="ARBA00023125"/>
    </source>
</evidence>
<dbReference type="PANTHER" id="PTHR30349">
    <property type="entry name" value="PHAGE INTEGRASE-RELATED"/>
    <property type="match status" value="1"/>
</dbReference>
<feature type="region of interest" description="Disordered" evidence="5">
    <location>
        <begin position="1"/>
        <end position="46"/>
    </location>
</feature>
<sequence length="422" mass="46405">MPQTRNRRAGVEDRWADLTKPRQDRNADGTPMLSADGEPVMTSRPVKYGKGSRWRARYVDSRGIEHEKLFARKADANAWIENITSTIVTGTYVAPNAGMVPVGVIHEQWLKNQAHVKDSTKAARASAWSVHVRDRWQDIAVAEVQTSEIRAWVTELSEGGAAAATIENALGVLRMVLAVAVEDKRLPANPCDKVKAPRREHSIRAYLTHQQVAELADAMTRDGLVVRFLAYTGLRYGEMAALKVQNFDMLRRRVNIRESVTEVVGKLTWSTPKTHERRSVPFPRFLAEDLAVQMQGKRRTDLVFTAPAGGVLRINTFRTRVFGPAVDKLQGLDDDGQPTTDWPRPTMHDLRHTAASLAISAGANVKAVQTMLGHKSAAMTLDTYADLFPDDLDAVADAFDAAVAALPKTAAGQLRATGGPDS</sequence>
<evidence type="ECO:0000256" key="1">
    <source>
        <dbReference type="ARBA" id="ARBA00008857"/>
    </source>
</evidence>
<dbReference type="Pfam" id="PF00589">
    <property type="entry name" value="Phage_integrase"/>
    <property type="match status" value="1"/>
</dbReference>
<keyword evidence="9" id="KW-1185">Reference proteome</keyword>
<dbReference type="InterPro" id="IPR002104">
    <property type="entry name" value="Integrase_catalytic"/>
</dbReference>
<keyword evidence="2 4" id="KW-0238">DNA-binding</keyword>
<gene>
    <name evidence="8" type="ORF">H7J73_30925</name>
</gene>
<evidence type="ECO:0000256" key="3">
    <source>
        <dbReference type="ARBA" id="ARBA00023172"/>
    </source>
</evidence>
<name>A0ABT3CME4_9MYCO</name>
<evidence type="ECO:0000256" key="5">
    <source>
        <dbReference type="SAM" id="MobiDB-lite"/>
    </source>
</evidence>
<dbReference type="InterPro" id="IPR044068">
    <property type="entry name" value="CB"/>
</dbReference>
<dbReference type="PANTHER" id="PTHR30349:SF64">
    <property type="entry name" value="PROPHAGE INTEGRASE INTD-RELATED"/>
    <property type="match status" value="1"/>
</dbReference>
<dbReference type="Proteomes" id="UP001526201">
    <property type="component" value="Unassembled WGS sequence"/>
</dbReference>
<evidence type="ECO:0000256" key="4">
    <source>
        <dbReference type="PROSITE-ProRule" id="PRU01248"/>
    </source>
</evidence>
<dbReference type="InterPro" id="IPR013762">
    <property type="entry name" value="Integrase-like_cat_sf"/>
</dbReference>
<evidence type="ECO:0000259" key="6">
    <source>
        <dbReference type="PROSITE" id="PS51898"/>
    </source>
</evidence>
<evidence type="ECO:0000313" key="9">
    <source>
        <dbReference type="Proteomes" id="UP001526201"/>
    </source>
</evidence>
<dbReference type="PROSITE" id="PS51900">
    <property type="entry name" value="CB"/>
    <property type="match status" value="1"/>
</dbReference>
<proteinExistence type="inferred from homology"/>
<accession>A0ABT3CME4</accession>
<dbReference type="CDD" id="cd01189">
    <property type="entry name" value="INT_ICEBs1_C_like"/>
    <property type="match status" value="1"/>
</dbReference>
<comment type="similarity">
    <text evidence="1">Belongs to the 'phage' integrase family.</text>
</comment>
<dbReference type="PROSITE" id="PS51898">
    <property type="entry name" value="TYR_RECOMBINASE"/>
    <property type="match status" value="1"/>
</dbReference>
<dbReference type="InterPro" id="IPR010998">
    <property type="entry name" value="Integrase_recombinase_N"/>
</dbReference>
<evidence type="ECO:0000259" key="7">
    <source>
        <dbReference type="PROSITE" id="PS51900"/>
    </source>
</evidence>
<organism evidence="8 9">
    <name type="scientific">Mycolicibacterium komossense</name>
    <dbReference type="NCBI Taxonomy" id="1779"/>
    <lineage>
        <taxon>Bacteria</taxon>
        <taxon>Bacillati</taxon>
        <taxon>Actinomycetota</taxon>
        <taxon>Actinomycetes</taxon>
        <taxon>Mycobacteriales</taxon>
        <taxon>Mycobacteriaceae</taxon>
        <taxon>Mycolicibacterium</taxon>
    </lineage>
</organism>
<dbReference type="EMBL" id="JACKTY010000050">
    <property type="protein sequence ID" value="MCV7230431.1"/>
    <property type="molecule type" value="Genomic_DNA"/>
</dbReference>
<comment type="caution">
    <text evidence="8">The sequence shown here is derived from an EMBL/GenBank/DDBJ whole genome shotgun (WGS) entry which is preliminary data.</text>
</comment>
<reference evidence="8 9" key="1">
    <citation type="journal article" date="2022" name="BMC Genomics">
        <title>Comparative genome analysis of mycobacteria focusing on tRNA and non-coding RNA.</title>
        <authorList>
            <person name="Behra P.R.K."/>
            <person name="Pettersson B.M.F."/>
            <person name="Ramesh M."/>
            <person name="Das S."/>
            <person name="Dasgupta S."/>
            <person name="Kirsebom L.A."/>
        </authorList>
    </citation>
    <scope>NUCLEOTIDE SEQUENCE [LARGE SCALE GENOMIC DNA]</scope>
    <source>
        <strain evidence="8 9">DSM 44078</strain>
    </source>
</reference>
<keyword evidence="3" id="KW-0233">DNA recombination</keyword>
<evidence type="ECO:0000313" key="8">
    <source>
        <dbReference type="EMBL" id="MCV7230431.1"/>
    </source>
</evidence>